<evidence type="ECO:0000313" key="1">
    <source>
        <dbReference type="EMBL" id="MBR8644705.1"/>
    </source>
</evidence>
<accession>A0A941FI74</accession>
<dbReference type="Proteomes" id="UP000680045">
    <property type="component" value="Unassembled WGS sequence"/>
</dbReference>
<gene>
    <name evidence="1" type="ORF">KEH51_10340</name>
</gene>
<name>A0A941FI74_9BACI</name>
<protein>
    <submittedName>
        <fullName evidence="1">Uncharacterized protein</fullName>
    </submittedName>
</protein>
<comment type="caution">
    <text evidence="1">The sequence shown here is derived from an EMBL/GenBank/DDBJ whole genome shotgun (WGS) entry which is preliminary data.</text>
</comment>
<reference evidence="1" key="1">
    <citation type="submission" date="2021-04" db="EMBL/GenBank/DDBJ databases">
        <title>Whole genome sequencing of Enterococci isolates from hospitalized patients.</title>
        <authorList>
            <person name="Ogoti B.M."/>
            <person name="Onyambu F.G."/>
        </authorList>
    </citation>
    <scope>NUCLEOTIDE SEQUENCE</scope>
    <source>
        <strain evidence="1">242</strain>
    </source>
</reference>
<organism evidence="1 2">
    <name type="scientific">Peribacillus frigoritolerans</name>
    <dbReference type="NCBI Taxonomy" id="450367"/>
    <lineage>
        <taxon>Bacteria</taxon>
        <taxon>Bacillati</taxon>
        <taxon>Bacillota</taxon>
        <taxon>Bacilli</taxon>
        <taxon>Bacillales</taxon>
        <taxon>Bacillaceae</taxon>
        <taxon>Peribacillus</taxon>
    </lineage>
</organism>
<proteinExistence type="predicted"/>
<evidence type="ECO:0000313" key="2">
    <source>
        <dbReference type="Proteomes" id="UP000680045"/>
    </source>
</evidence>
<dbReference type="AlphaFoldDB" id="A0A941FI74"/>
<sequence length="54" mass="6204">MFKLIITYTSSLIHLFFPKPTNKDKGDPVAAQKVEEHKAELEELFSKANENEIL</sequence>
<dbReference type="EMBL" id="JAGTPW010000015">
    <property type="protein sequence ID" value="MBR8644705.1"/>
    <property type="molecule type" value="Genomic_DNA"/>
</dbReference>